<keyword evidence="2" id="KW-1185">Reference proteome</keyword>
<gene>
    <name evidence="1" type="ORF">PPNO1_LOCUS4126</name>
</gene>
<dbReference type="EMBL" id="CALLCH030000011">
    <property type="protein sequence ID" value="CAI4214397.1"/>
    <property type="molecule type" value="Genomic_DNA"/>
</dbReference>
<comment type="caution">
    <text evidence="1">The sequence shown here is derived from an EMBL/GenBank/DDBJ whole genome shotgun (WGS) entry which is preliminary data.</text>
</comment>
<organism evidence="1 2">
    <name type="scientific">Parascedosporium putredinis</name>
    <dbReference type="NCBI Taxonomy" id="1442378"/>
    <lineage>
        <taxon>Eukaryota</taxon>
        <taxon>Fungi</taxon>
        <taxon>Dikarya</taxon>
        <taxon>Ascomycota</taxon>
        <taxon>Pezizomycotina</taxon>
        <taxon>Sordariomycetes</taxon>
        <taxon>Hypocreomycetidae</taxon>
        <taxon>Microascales</taxon>
        <taxon>Microascaceae</taxon>
        <taxon>Parascedosporium</taxon>
    </lineage>
</organism>
<dbReference type="OrthoDB" id="2014201at2759"/>
<dbReference type="SUPFAM" id="SSF53448">
    <property type="entry name" value="Nucleotide-diphospho-sugar transferases"/>
    <property type="match status" value="1"/>
</dbReference>
<dbReference type="Proteomes" id="UP000838763">
    <property type="component" value="Unassembled WGS sequence"/>
</dbReference>
<evidence type="ECO:0008006" key="3">
    <source>
        <dbReference type="Google" id="ProtNLM"/>
    </source>
</evidence>
<evidence type="ECO:0000313" key="1">
    <source>
        <dbReference type="EMBL" id="CAI4214397.1"/>
    </source>
</evidence>
<accession>A0A9P1M8Q9</accession>
<dbReference type="Gene3D" id="3.90.550.10">
    <property type="entry name" value="Spore Coat Polysaccharide Biosynthesis Protein SpsA, Chain A"/>
    <property type="match status" value="1"/>
</dbReference>
<dbReference type="PANTHER" id="PTHR11183">
    <property type="entry name" value="GLYCOGENIN SUBFAMILY MEMBER"/>
    <property type="match status" value="1"/>
</dbReference>
<dbReference type="AlphaFoldDB" id="A0A9P1M8Q9"/>
<evidence type="ECO:0000313" key="2">
    <source>
        <dbReference type="Proteomes" id="UP000838763"/>
    </source>
</evidence>
<dbReference type="InterPro" id="IPR029044">
    <property type="entry name" value="Nucleotide-diphossugar_trans"/>
</dbReference>
<protein>
    <recommendedName>
        <fullName evidence="3">Glycosyltransferase family 8 protein</fullName>
    </recommendedName>
</protein>
<proteinExistence type="predicted"/>
<sequence length="284" mass="32511">MRHGGSLAFSRFAIVTFLGSDTFGGAEDKYFIACRLLAYQLLHADETRLQDDRIEFIVAVTPTVNIWKRDQLESDGAKVVDVEDARLAWWINTGVTRWKDQFAKLRILTWTEYARILFIDADTLLLSPLDAIFHSNESMYPAQTNFQHRKGDEAALPAEYVFLAAQDHQFVGERDHAVPPDPIARHYRRFNPTTMEQSLFNYAFRRCDASQKAKEASSACPRGATPGPMPWGEVDWRWSSTWPSMADVEGGVVSLHEKLWKTGPAPLRDMWQKWRVRMETELGA</sequence>
<name>A0A9P1M8Q9_9PEZI</name>
<reference evidence="1" key="1">
    <citation type="submission" date="2022-11" db="EMBL/GenBank/DDBJ databases">
        <authorList>
            <person name="Scott C."/>
            <person name="Bruce N."/>
        </authorList>
    </citation>
    <scope>NUCLEOTIDE SEQUENCE</scope>
</reference>
<dbReference type="InterPro" id="IPR050587">
    <property type="entry name" value="GNT1/Glycosyltrans_8"/>
</dbReference>